<keyword evidence="3 4" id="KW-0687">Ribonucleoprotein</keyword>
<dbReference type="GO" id="GO:1990904">
    <property type="term" value="C:ribonucleoprotein complex"/>
    <property type="evidence" value="ECO:0007669"/>
    <property type="project" value="UniProtKB-KW"/>
</dbReference>
<comment type="subcellular location">
    <subcellularLocation>
        <location evidence="4">Plastid</location>
        <location evidence="4">Chloroplast</location>
    </subcellularLocation>
</comment>
<reference evidence="6" key="1">
    <citation type="journal article" date="2017" name="Mar. Biotechnol.">
        <title>Plastid Genome of Dictyopteris divaricata (Dictyotales, Phaeophyceae): Understanding the Evolution of Plastid Genomes in Brown Algae.</title>
        <authorList>
            <person name="Liu F."/>
            <person name="Jin Z."/>
            <person name="Wang Y."/>
            <person name="Bi Y."/>
            <person name="Melton J.T.III."/>
        </authorList>
    </citation>
    <scope>NUCLEOTIDE SEQUENCE</scope>
</reference>
<dbReference type="GO" id="GO:0003735">
    <property type="term" value="F:structural constituent of ribosome"/>
    <property type="evidence" value="ECO:0007669"/>
    <property type="project" value="InterPro"/>
</dbReference>
<dbReference type="Pfam" id="PF00468">
    <property type="entry name" value="Ribosomal_L34"/>
    <property type="match status" value="1"/>
</dbReference>
<keyword evidence="6" id="KW-0150">Chloroplast</keyword>
<evidence type="ECO:0000256" key="4">
    <source>
        <dbReference type="HAMAP-Rule" id="MF_00391"/>
    </source>
</evidence>
<comment type="similarity">
    <text evidence="1 4">Belongs to the bacterial ribosomal protein bL34 family.</text>
</comment>
<dbReference type="GeneID" id="35656022"/>
<evidence type="ECO:0000256" key="1">
    <source>
        <dbReference type="ARBA" id="ARBA00010111"/>
    </source>
</evidence>
<dbReference type="AlphaFoldDB" id="A0A2I4Q2N5"/>
<dbReference type="EMBL" id="KY433579">
    <property type="protein sequence ID" value="AQZ24986.1"/>
    <property type="molecule type" value="Genomic_DNA"/>
</dbReference>
<dbReference type="GO" id="GO:0009507">
    <property type="term" value="C:chloroplast"/>
    <property type="evidence" value="ECO:0007669"/>
    <property type="project" value="UniProtKB-SubCell"/>
</dbReference>
<feature type="compositionally biased region" description="Basic residues" evidence="5">
    <location>
        <begin position="31"/>
        <end position="45"/>
    </location>
</feature>
<geneLocation type="chloroplast" evidence="6"/>
<dbReference type="Gene3D" id="1.10.287.3980">
    <property type="match status" value="1"/>
</dbReference>
<keyword evidence="2 4" id="KW-0689">Ribosomal protein</keyword>
<evidence type="ECO:0000256" key="5">
    <source>
        <dbReference type="SAM" id="MobiDB-lite"/>
    </source>
</evidence>
<sequence>MTKQTLQGTNRKSIAVSGFRARMKSKEGRKVINRRRKKKRKELSI</sequence>
<proteinExistence type="inferred from homology"/>
<gene>
    <name evidence="4 6" type="primary">rpl34</name>
</gene>
<accession>A0A2I4Q2N5</accession>
<name>A0A2I4Q2N5_9PHAE</name>
<dbReference type="InterPro" id="IPR000271">
    <property type="entry name" value="Ribosomal_bL34"/>
</dbReference>
<organism evidence="6">
    <name type="scientific">Dictyopteris divaricata</name>
    <dbReference type="NCBI Taxonomy" id="156996"/>
    <lineage>
        <taxon>Eukaryota</taxon>
        <taxon>Sar</taxon>
        <taxon>Stramenopiles</taxon>
        <taxon>Ochrophyta</taxon>
        <taxon>PX clade</taxon>
        <taxon>Phaeophyceae</taxon>
        <taxon>Dictyotales</taxon>
        <taxon>Dictyotaceae</taxon>
        <taxon>Dictyopteris</taxon>
    </lineage>
</organism>
<dbReference type="NCBIfam" id="TIGR01030">
    <property type="entry name" value="rpmH_bact"/>
    <property type="match status" value="1"/>
</dbReference>
<protein>
    <recommendedName>
        <fullName evidence="4">Large ribosomal subunit protein bL34c</fullName>
    </recommendedName>
</protein>
<dbReference type="HAMAP" id="MF_00391">
    <property type="entry name" value="Ribosomal_bL34"/>
    <property type="match status" value="1"/>
</dbReference>
<dbReference type="RefSeq" id="YP_009455769.1">
    <property type="nucleotide sequence ID" value="NC_036804.1"/>
</dbReference>
<evidence type="ECO:0000256" key="2">
    <source>
        <dbReference type="ARBA" id="ARBA00022980"/>
    </source>
</evidence>
<keyword evidence="6" id="KW-0934">Plastid</keyword>
<dbReference type="GO" id="GO:0006412">
    <property type="term" value="P:translation"/>
    <property type="evidence" value="ECO:0007669"/>
    <property type="project" value="UniProtKB-UniRule"/>
</dbReference>
<evidence type="ECO:0000313" key="6">
    <source>
        <dbReference type="EMBL" id="AQZ24986.1"/>
    </source>
</evidence>
<evidence type="ECO:0000256" key="3">
    <source>
        <dbReference type="ARBA" id="ARBA00023274"/>
    </source>
</evidence>
<feature type="region of interest" description="Disordered" evidence="5">
    <location>
        <begin position="20"/>
        <end position="45"/>
    </location>
</feature>
<dbReference type="GO" id="GO:0005840">
    <property type="term" value="C:ribosome"/>
    <property type="evidence" value="ECO:0007669"/>
    <property type="project" value="UniProtKB-KW"/>
</dbReference>